<keyword evidence="5" id="KW-1185">Reference proteome</keyword>
<dbReference type="InterPro" id="IPR000542">
    <property type="entry name" value="Carn_acyl_trans"/>
</dbReference>
<dbReference type="PROSITE" id="PS00439">
    <property type="entry name" value="ACYLTRANSF_C_1"/>
    <property type="match status" value="1"/>
</dbReference>
<keyword evidence="2" id="KW-0012">Acyltransferase</keyword>
<evidence type="ECO:0000256" key="2">
    <source>
        <dbReference type="RuleBase" id="RU003801"/>
    </source>
</evidence>
<dbReference type="PANTHER" id="PTHR22589">
    <property type="entry name" value="CARNITINE O-ACYLTRANSFERASE"/>
    <property type="match status" value="1"/>
</dbReference>
<dbReference type="Pfam" id="PF00755">
    <property type="entry name" value="Carn_acyltransf"/>
    <property type="match status" value="1"/>
</dbReference>
<comment type="caution">
    <text evidence="4">The sequence shown here is derived from an EMBL/GenBank/DDBJ whole genome shotgun (WGS) entry which is preliminary data.</text>
</comment>
<dbReference type="GO" id="GO:0019254">
    <property type="term" value="P:carnitine metabolic process, CoA-linked"/>
    <property type="evidence" value="ECO:0007669"/>
    <property type="project" value="TreeGrafter"/>
</dbReference>
<dbReference type="GO" id="GO:0004092">
    <property type="term" value="F:carnitine O-acetyltransferase activity"/>
    <property type="evidence" value="ECO:0007669"/>
    <property type="project" value="TreeGrafter"/>
</dbReference>
<proteinExistence type="inferred from homology"/>
<evidence type="ECO:0000259" key="3">
    <source>
        <dbReference type="Pfam" id="PF00755"/>
    </source>
</evidence>
<feature type="domain" description="Choline/carnitine acyltransferase" evidence="3">
    <location>
        <begin position="69"/>
        <end position="639"/>
    </location>
</feature>
<sequence>MRNYGCIRGSFNSQLAIISVPSLCETTMIRSIKLCGYRGLTLEPYVSSFQLFSNYSSAKGNTNLNLPRLPVPKLNDTLSKYLKTVRPFLNDEEFVVTANLVKEFGSHGGVGVKLQSLLEKKAEKHLNWLEEWWLNTAYLEYRNPVVVYSSPGLVFPFRKFSSQHEQLQYAAKTLLAAVDYKSLIDGDKIPVEMMGKSPLDMAQYKKIFGTCRIPGEKRDKLSFNDSKYVTVCHNNHIFHVDLWGDDNKRLSEVQIVQALKKVIELSATATKEAIGVLTSDNRDNWAEAYQALCKDQVNKQSLLDVERSLVVLCLDAPTGLWNCPDKSARQSLAAAQTIHGGGTQSNGGNRWFDKTVQFIVGADGITGLTYEHSPAEGQPIAVLTDFVINYIDQGTTSNEPASASPKEPVKLNFNVTTDISNMIKTAQKNLDRLVADLELNCFTFDRYGKNFIKSQKLSPDSYLQMAMQYAFYRLHKTPGAHYESAATRMYVGGRTETIRSCSVESVEFARTMLDERMSPQAKLDSMNKAIRAHKDYTVQALQGFGVDRHLLGLKLTAIENGIDVPKLYSDAGFRRSAHMRISTSQVACKCDGFMCYGPLVPDGYATCYNPRDNDVNFATSAFVSNPVTSCDKYRRALEQSLQDMHDVLVQNIKSKL</sequence>
<evidence type="ECO:0000256" key="1">
    <source>
        <dbReference type="PIRSR" id="PIRSR600542-1"/>
    </source>
</evidence>
<reference evidence="4" key="1">
    <citation type="submission" date="2021-04" db="EMBL/GenBank/DDBJ databases">
        <authorList>
            <person name="Tunstrom K."/>
        </authorList>
    </citation>
    <scope>NUCLEOTIDE SEQUENCE</scope>
</reference>
<name>A0A8S3XLK1_PARAO</name>
<dbReference type="EMBL" id="CAJQZP010001146">
    <property type="protein sequence ID" value="CAG5021723.1"/>
    <property type="molecule type" value="Genomic_DNA"/>
</dbReference>
<dbReference type="PROSITE" id="PS00440">
    <property type="entry name" value="ACYLTRANSF_C_2"/>
    <property type="match status" value="1"/>
</dbReference>
<feature type="active site" description="Proton acceptor" evidence="1">
    <location>
        <position position="372"/>
    </location>
</feature>
<dbReference type="InterPro" id="IPR039551">
    <property type="entry name" value="Cho/carn_acyl_trans"/>
</dbReference>
<gene>
    <name evidence="4" type="ORF">PAPOLLO_LOCUS17595</name>
</gene>
<evidence type="ECO:0000313" key="4">
    <source>
        <dbReference type="EMBL" id="CAG5021723.1"/>
    </source>
</evidence>
<evidence type="ECO:0000313" key="5">
    <source>
        <dbReference type="Proteomes" id="UP000691718"/>
    </source>
</evidence>
<protein>
    <submittedName>
        <fullName evidence="4">(apollo) hypothetical protein</fullName>
    </submittedName>
</protein>
<dbReference type="FunFam" id="3.30.559.70:FF:000002">
    <property type="entry name" value="Carnitine O-acetyltransferase"/>
    <property type="match status" value="1"/>
</dbReference>
<dbReference type="OrthoDB" id="240216at2759"/>
<keyword evidence="2" id="KW-0808">Transferase</keyword>
<dbReference type="PANTHER" id="PTHR22589:SF103">
    <property type="entry name" value="CARNITINE O-ACETYL-TRANSFERASE, ISOFORM A-RELATED"/>
    <property type="match status" value="1"/>
</dbReference>
<organism evidence="4 5">
    <name type="scientific">Parnassius apollo</name>
    <name type="common">Apollo butterfly</name>
    <name type="synonym">Papilio apollo</name>
    <dbReference type="NCBI Taxonomy" id="110799"/>
    <lineage>
        <taxon>Eukaryota</taxon>
        <taxon>Metazoa</taxon>
        <taxon>Ecdysozoa</taxon>
        <taxon>Arthropoda</taxon>
        <taxon>Hexapoda</taxon>
        <taxon>Insecta</taxon>
        <taxon>Pterygota</taxon>
        <taxon>Neoptera</taxon>
        <taxon>Endopterygota</taxon>
        <taxon>Lepidoptera</taxon>
        <taxon>Glossata</taxon>
        <taxon>Ditrysia</taxon>
        <taxon>Papilionoidea</taxon>
        <taxon>Papilionidae</taxon>
        <taxon>Parnassiinae</taxon>
        <taxon>Parnassini</taxon>
        <taxon>Parnassius</taxon>
        <taxon>Parnassius</taxon>
    </lineage>
</organism>
<accession>A0A8S3XLK1</accession>
<dbReference type="GO" id="GO:0005777">
    <property type="term" value="C:peroxisome"/>
    <property type="evidence" value="ECO:0007669"/>
    <property type="project" value="TreeGrafter"/>
</dbReference>
<dbReference type="AlphaFoldDB" id="A0A8S3XLK1"/>
<dbReference type="Proteomes" id="UP000691718">
    <property type="component" value="Unassembled WGS sequence"/>
</dbReference>
<comment type="similarity">
    <text evidence="2">Belongs to the carnitine/choline acetyltransferase family.</text>
</comment>